<dbReference type="InterPro" id="IPR025662">
    <property type="entry name" value="Sigma_54_int_dom_ATP-bd_1"/>
</dbReference>
<dbReference type="SMART" id="SM00382">
    <property type="entry name" value="AAA"/>
    <property type="match status" value="1"/>
</dbReference>
<dbReference type="Gene3D" id="1.10.10.60">
    <property type="entry name" value="Homeodomain-like"/>
    <property type="match status" value="1"/>
</dbReference>
<dbReference type="SUPFAM" id="SSF46689">
    <property type="entry name" value="Homeodomain-like"/>
    <property type="match status" value="1"/>
</dbReference>
<dbReference type="PROSITE" id="PS50045">
    <property type="entry name" value="SIGMA54_INTERACT_4"/>
    <property type="match status" value="1"/>
</dbReference>
<gene>
    <name evidence="6" type="ORF">ACFO4N_06940</name>
</gene>
<dbReference type="SUPFAM" id="SSF52540">
    <property type="entry name" value="P-loop containing nucleoside triphosphate hydrolases"/>
    <property type="match status" value="1"/>
</dbReference>
<keyword evidence="3" id="KW-0805">Transcription regulation</keyword>
<evidence type="ECO:0000256" key="2">
    <source>
        <dbReference type="ARBA" id="ARBA00022840"/>
    </source>
</evidence>
<dbReference type="PROSITE" id="PS00675">
    <property type="entry name" value="SIGMA54_INTERACT_1"/>
    <property type="match status" value="1"/>
</dbReference>
<name>A0ABV9GNF5_9BACL</name>
<evidence type="ECO:0000256" key="3">
    <source>
        <dbReference type="ARBA" id="ARBA00023015"/>
    </source>
</evidence>
<dbReference type="CDD" id="cd00009">
    <property type="entry name" value="AAA"/>
    <property type="match status" value="1"/>
</dbReference>
<dbReference type="InterPro" id="IPR003593">
    <property type="entry name" value="AAA+_ATPase"/>
</dbReference>
<dbReference type="InterPro" id="IPR058031">
    <property type="entry name" value="AAA_lid_NorR"/>
</dbReference>
<dbReference type="Gene3D" id="3.40.50.300">
    <property type="entry name" value="P-loop containing nucleotide triphosphate hydrolases"/>
    <property type="match status" value="1"/>
</dbReference>
<keyword evidence="7" id="KW-1185">Reference proteome</keyword>
<evidence type="ECO:0000259" key="5">
    <source>
        <dbReference type="PROSITE" id="PS50045"/>
    </source>
</evidence>
<organism evidence="6 7">
    <name type="scientific">Camelliibacillus cellulosilyticus</name>
    <dbReference type="NCBI Taxonomy" id="2174486"/>
    <lineage>
        <taxon>Bacteria</taxon>
        <taxon>Bacillati</taxon>
        <taxon>Bacillota</taxon>
        <taxon>Bacilli</taxon>
        <taxon>Bacillales</taxon>
        <taxon>Sporolactobacillaceae</taxon>
        <taxon>Camelliibacillus</taxon>
    </lineage>
</organism>
<dbReference type="InterPro" id="IPR009057">
    <property type="entry name" value="Homeodomain-like_sf"/>
</dbReference>
<dbReference type="InterPro" id="IPR027417">
    <property type="entry name" value="P-loop_NTPase"/>
</dbReference>
<dbReference type="EMBL" id="JBHSFW010000001">
    <property type="protein sequence ID" value="MFC4618468.1"/>
    <property type="molecule type" value="Genomic_DNA"/>
</dbReference>
<dbReference type="InterPro" id="IPR002078">
    <property type="entry name" value="Sigma_54_int"/>
</dbReference>
<protein>
    <submittedName>
        <fullName evidence="6">Sigma-54 interaction domain-containing protein</fullName>
    </submittedName>
</protein>
<reference evidence="7" key="1">
    <citation type="journal article" date="2019" name="Int. J. Syst. Evol. Microbiol.">
        <title>The Global Catalogue of Microorganisms (GCM) 10K type strain sequencing project: providing services to taxonomists for standard genome sequencing and annotation.</title>
        <authorList>
            <consortium name="The Broad Institute Genomics Platform"/>
            <consortium name="The Broad Institute Genome Sequencing Center for Infectious Disease"/>
            <person name="Wu L."/>
            <person name="Ma J."/>
        </authorList>
    </citation>
    <scope>NUCLEOTIDE SEQUENCE [LARGE SCALE GENOMIC DNA]</scope>
    <source>
        <strain evidence="7">CGMCC 1.16306</strain>
    </source>
</reference>
<dbReference type="Proteomes" id="UP001596022">
    <property type="component" value="Unassembled WGS sequence"/>
</dbReference>
<accession>A0ABV9GNF5</accession>
<keyword evidence="4" id="KW-0804">Transcription</keyword>
<proteinExistence type="predicted"/>
<sequence length="464" mass="51617">MANLPDCQPILEAVAKVLNLEVTLVNHQMVRIAGTGPCRHRIGERLHPETAFGQALKSGMTIRVENPRTSKLCSNCELRSICKETAHLACPIQGDAPAGVLGLVAFTDHQKEQLLGRVDSYAEFLDSLTRLIGETLRAHPKVDTIKHSFDDIIHRSGTMMMAIQKAERVAGTNATVMLRGESGTGKELLARAIHAESSRKSGPFIAVNCAAIPSELLESELFGYVEGAFTGARKQGKPGYFELANHGTLFLDEIADMPLALQAKLLRVIQNLEVTRLGGIKPIKLDIRLITATHQNLEALIQQKRFREDLYYRLNVFPLTIPPLRERYEDILPLAKEILQQKSTKLQRSNLSFSEAAKRRIQHYPWPGNIRELENAIEYAVIMTDGKKIYPEALPQQISENAGSRVLCKNSAHDSLTPLQELERAEIVKGLELYGKGEQAIARIALELGISTATVYRRLKAYHL</sequence>
<dbReference type="RefSeq" id="WP_376845452.1">
    <property type="nucleotide sequence ID" value="NZ_JBHSFW010000001.1"/>
</dbReference>
<feature type="domain" description="Sigma-54 factor interaction" evidence="5">
    <location>
        <begin position="152"/>
        <end position="382"/>
    </location>
</feature>
<dbReference type="PANTHER" id="PTHR32071">
    <property type="entry name" value="TRANSCRIPTIONAL REGULATORY PROTEIN"/>
    <property type="match status" value="1"/>
</dbReference>
<dbReference type="InterPro" id="IPR025944">
    <property type="entry name" value="Sigma_54_int_dom_CS"/>
</dbReference>
<dbReference type="PROSITE" id="PS00688">
    <property type="entry name" value="SIGMA54_INTERACT_3"/>
    <property type="match status" value="1"/>
</dbReference>
<evidence type="ECO:0000256" key="1">
    <source>
        <dbReference type="ARBA" id="ARBA00022741"/>
    </source>
</evidence>
<evidence type="ECO:0000313" key="6">
    <source>
        <dbReference type="EMBL" id="MFC4618468.1"/>
    </source>
</evidence>
<evidence type="ECO:0000313" key="7">
    <source>
        <dbReference type="Proteomes" id="UP001596022"/>
    </source>
</evidence>
<comment type="caution">
    <text evidence="6">The sequence shown here is derived from an EMBL/GenBank/DDBJ whole genome shotgun (WGS) entry which is preliminary data.</text>
</comment>
<keyword evidence="1" id="KW-0547">Nucleotide-binding</keyword>
<evidence type="ECO:0000256" key="4">
    <source>
        <dbReference type="ARBA" id="ARBA00023163"/>
    </source>
</evidence>
<dbReference type="Pfam" id="PF00158">
    <property type="entry name" value="Sigma54_activat"/>
    <property type="match status" value="1"/>
</dbReference>
<keyword evidence="2" id="KW-0067">ATP-binding</keyword>
<dbReference type="Pfam" id="PF25601">
    <property type="entry name" value="AAA_lid_14"/>
    <property type="match status" value="1"/>
</dbReference>
<dbReference type="Gene3D" id="1.10.8.60">
    <property type="match status" value="1"/>
</dbReference>